<dbReference type="EnsemblBacteria" id="AAK90376">
    <property type="protein sequence ID" value="AAK90376"/>
    <property type="gene ID" value="Atu3006"/>
</dbReference>
<dbReference type="Proteomes" id="UP000000813">
    <property type="component" value="Chromosome linear"/>
</dbReference>
<feature type="transmembrane region" description="Helical" evidence="5">
    <location>
        <begin position="283"/>
        <end position="303"/>
    </location>
</feature>
<feature type="domain" description="O-antigen ligase-related" evidence="6">
    <location>
        <begin position="244"/>
        <end position="382"/>
    </location>
</feature>
<dbReference type="PIR" id="F98356">
    <property type="entry name" value="F98356"/>
</dbReference>
<organism evidence="7 8">
    <name type="scientific">Agrobacterium fabrum (strain C58 / ATCC 33970)</name>
    <name type="common">Agrobacterium tumefaciens (strain C58)</name>
    <dbReference type="NCBI Taxonomy" id="176299"/>
    <lineage>
        <taxon>Bacteria</taxon>
        <taxon>Pseudomonadati</taxon>
        <taxon>Pseudomonadota</taxon>
        <taxon>Alphaproteobacteria</taxon>
        <taxon>Hyphomicrobiales</taxon>
        <taxon>Rhizobiaceae</taxon>
        <taxon>Rhizobium/Agrobacterium group</taxon>
        <taxon>Agrobacterium</taxon>
        <taxon>Agrobacterium tumefaciens complex</taxon>
    </lineage>
</organism>
<keyword evidence="2 5" id="KW-0812">Transmembrane</keyword>
<feature type="transmembrane region" description="Helical" evidence="5">
    <location>
        <begin position="91"/>
        <end position="111"/>
    </location>
</feature>
<dbReference type="EMBL" id="AE007870">
    <property type="protein sequence ID" value="AAK90376.1"/>
    <property type="molecule type" value="Genomic_DNA"/>
</dbReference>
<keyword evidence="8" id="KW-1185">Reference proteome</keyword>
<dbReference type="Pfam" id="PF04932">
    <property type="entry name" value="Wzy_C"/>
    <property type="match status" value="1"/>
</dbReference>
<protein>
    <recommendedName>
        <fullName evidence="6">O-antigen ligase-related domain-containing protein</fullName>
    </recommendedName>
</protein>
<reference evidence="7 8" key="1">
    <citation type="journal article" date="2001" name="Science">
        <title>The genome of the natural genetic engineer Agrobacterium tumefaciens C58.</title>
        <authorList>
            <person name="Wood D.W."/>
            <person name="Setubal J.C."/>
            <person name="Kaul R."/>
            <person name="Monks D.E."/>
            <person name="Kitajima J.P."/>
            <person name="Okura V.K."/>
            <person name="Zhou Y."/>
            <person name="Chen L."/>
            <person name="Wood G.E."/>
            <person name="Almeida N.F.Jr."/>
            <person name="Woo L."/>
            <person name="Chen Y."/>
            <person name="Paulsen I.T."/>
            <person name="Eisen J.A."/>
            <person name="Karp P.D."/>
            <person name="Bovee D.Sr."/>
            <person name="Chapman P."/>
            <person name="Clendenning J."/>
            <person name="Deatherage G."/>
            <person name="Gillet W."/>
            <person name="Grant C."/>
            <person name="Kutyavin T."/>
            <person name="Levy R."/>
            <person name="Li M.J."/>
            <person name="McClelland E."/>
            <person name="Palmieri A."/>
            <person name="Raymond C."/>
            <person name="Rouse G."/>
            <person name="Saenphimmachak C."/>
            <person name="Wu Z."/>
            <person name="Romero P."/>
            <person name="Gordon D."/>
            <person name="Zhang S."/>
            <person name="Yoo H."/>
            <person name="Tao Y."/>
            <person name="Biddle P."/>
            <person name="Jung M."/>
            <person name="Krespan W."/>
            <person name="Perry M."/>
            <person name="Gordon-Kamm B."/>
            <person name="Liao L."/>
            <person name="Kim S."/>
            <person name="Hendrick C."/>
            <person name="Zhao Z.Y."/>
            <person name="Dolan M."/>
            <person name="Chumley F."/>
            <person name="Tingey S.V."/>
            <person name="Tomb J.F."/>
            <person name="Gordon M.P."/>
            <person name="Olson M.V."/>
            <person name="Nester E.W."/>
        </authorList>
    </citation>
    <scope>NUCLEOTIDE SEQUENCE [LARGE SCALE GENOMIC DNA]</scope>
    <source>
        <strain evidence="8">C58 / ATCC 33970</strain>
    </source>
</reference>
<feature type="transmembrane region" description="Helical" evidence="5">
    <location>
        <begin position="43"/>
        <end position="61"/>
    </location>
</feature>
<feature type="transmembrane region" description="Helical" evidence="5">
    <location>
        <begin position="147"/>
        <end position="169"/>
    </location>
</feature>
<name>A9CEI7_AGRFC</name>
<dbReference type="STRING" id="176299.Atu3006"/>
<dbReference type="PIR" id="AH2925">
    <property type="entry name" value="AH2925"/>
</dbReference>
<dbReference type="BioCyc" id="AGRO:ATU3006-MONOMER"/>
<proteinExistence type="predicted"/>
<feature type="transmembrane region" description="Helical" evidence="5">
    <location>
        <begin position="209"/>
        <end position="230"/>
    </location>
</feature>
<feature type="transmembrane region" description="Helical" evidence="5">
    <location>
        <begin position="259"/>
        <end position="276"/>
    </location>
</feature>
<evidence type="ECO:0000313" key="8">
    <source>
        <dbReference type="Proteomes" id="UP000000813"/>
    </source>
</evidence>
<evidence type="ECO:0000313" key="7">
    <source>
        <dbReference type="EMBL" id="AAK90376.1"/>
    </source>
</evidence>
<evidence type="ECO:0000256" key="2">
    <source>
        <dbReference type="ARBA" id="ARBA00022692"/>
    </source>
</evidence>
<dbReference type="OrthoDB" id="8295971at2"/>
<dbReference type="InterPro" id="IPR007016">
    <property type="entry name" value="O-antigen_ligase-rel_domated"/>
</dbReference>
<dbReference type="GO" id="GO:0016020">
    <property type="term" value="C:membrane"/>
    <property type="evidence" value="ECO:0007669"/>
    <property type="project" value="UniProtKB-SubCell"/>
</dbReference>
<keyword evidence="4 5" id="KW-0472">Membrane</keyword>
<feature type="transmembrane region" description="Helical" evidence="5">
    <location>
        <begin position="67"/>
        <end position="84"/>
    </location>
</feature>
<feature type="transmembrane region" description="Helical" evidence="5">
    <location>
        <begin position="398"/>
        <end position="413"/>
    </location>
</feature>
<dbReference type="HOGENOM" id="CLU_594015_0_0_5"/>
<keyword evidence="3 5" id="KW-1133">Transmembrane helix</keyword>
<reference evidence="7 8" key="2">
    <citation type="journal article" date="2001" name="Science">
        <title>Genome sequence of the plant pathogen and biotechnology agent Agrobacterium tumefaciens C58.</title>
        <authorList>
            <person name="Goodner B."/>
            <person name="Hinkle G."/>
            <person name="Gattung S."/>
            <person name="Miller N."/>
            <person name="Blanchard M."/>
            <person name="Qurollo B."/>
            <person name="Goldman B.S."/>
            <person name="Cao Y."/>
            <person name="Askenazi M."/>
            <person name="Halling C."/>
            <person name="Mullin L."/>
            <person name="Houmiel K."/>
            <person name="Gordon J."/>
            <person name="Vaudin M."/>
            <person name="Iartchouk O."/>
            <person name="Epp A."/>
            <person name="Liu F."/>
            <person name="Wollam C."/>
            <person name="Allinger M."/>
            <person name="Doughty D."/>
            <person name="Scott C."/>
            <person name="Lappas C."/>
            <person name="Markelz B."/>
            <person name="Flanagan C."/>
            <person name="Crowell C."/>
            <person name="Gurson J."/>
            <person name="Lomo C."/>
            <person name="Sear C."/>
            <person name="Strub G."/>
            <person name="Cielo C."/>
            <person name="Slater S."/>
        </authorList>
    </citation>
    <scope>NUCLEOTIDE SEQUENCE [LARGE SCALE GENOMIC DNA]</scope>
    <source>
        <strain evidence="8">C58 / ATCC 33970</strain>
    </source>
</reference>
<feature type="transmembrane region" description="Helical" evidence="5">
    <location>
        <begin position="367"/>
        <end position="391"/>
    </location>
</feature>
<dbReference type="PATRIC" id="fig|176299.10.peg.2847"/>
<feature type="transmembrane region" description="Helical" evidence="5">
    <location>
        <begin position="237"/>
        <end position="253"/>
    </location>
</feature>
<comment type="subcellular location">
    <subcellularLocation>
        <location evidence="1">Membrane</location>
        <topology evidence="1">Multi-pass membrane protein</topology>
    </subcellularLocation>
</comment>
<feature type="transmembrane region" description="Helical" evidence="5">
    <location>
        <begin position="123"/>
        <end position="140"/>
    </location>
</feature>
<accession>A9CEI7</accession>
<evidence type="ECO:0000256" key="3">
    <source>
        <dbReference type="ARBA" id="ARBA00022989"/>
    </source>
</evidence>
<gene>
    <name evidence="7" type="ordered locus">Atu3006</name>
</gene>
<dbReference type="AlphaFoldDB" id="A9CEI7"/>
<dbReference type="KEGG" id="atu:Atu3006"/>
<sequence>MRLFKLHRRRLNKLRRYNDLPSFIEALPLYPTRIIVSRGIVRLYIFLFGFLSQCNVIPTAFGLPFLRITDMLVISTLPILYLVYIRLFNSALILTHIAPIMFAFLTCLFFFTDRRQGELYSSVFTFLYLLYFLPFTFALLREGCLDLFCWGILAGFATTTIFLLIDLYVPYTLTKIGLALVFDYEAVADAAAKGDYNAPLLRFEKAGGLWTHGNEAGPVFALAAAAAASLTERRRNFFIFASFVAIYLVSFSATLNRSGMGTVVLIGLISYMSSFSNRKITLTLVYGCIGTLIGSMVIFFGSFDLLDGAISKRFLEDENASSNIFERLESLGYGIQVALHNPFGIGLAARMAAMNAFSNLGTPHNGFVSTAFTSGILVGFFVVSSVAYMLFRYRKVRFFLYVAVTLTCGYFFEELDFNAAFMCWAGLLIGYTCLDLDYRLVRGRAILRYLLKLFKSQQSVCPEATSLSSVNS</sequence>
<feature type="transmembrane region" description="Helical" evidence="5">
    <location>
        <begin position="419"/>
        <end position="438"/>
    </location>
</feature>
<dbReference type="eggNOG" id="ENOG5033YP1">
    <property type="taxonomic scope" value="Bacteria"/>
</dbReference>
<evidence type="ECO:0000256" key="5">
    <source>
        <dbReference type="SAM" id="Phobius"/>
    </source>
</evidence>
<evidence type="ECO:0000256" key="4">
    <source>
        <dbReference type="ARBA" id="ARBA00023136"/>
    </source>
</evidence>
<evidence type="ECO:0000259" key="6">
    <source>
        <dbReference type="Pfam" id="PF04932"/>
    </source>
</evidence>
<evidence type="ECO:0000256" key="1">
    <source>
        <dbReference type="ARBA" id="ARBA00004141"/>
    </source>
</evidence>